<comment type="similarity">
    <text evidence="2">Belongs to the complex I NDUFA5 subunit family.</text>
</comment>
<dbReference type="GO" id="GO:0022904">
    <property type="term" value="P:respiratory electron transport chain"/>
    <property type="evidence" value="ECO:0007669"/>
    <property type="project" value="InterPro"/>
</dbReference>
<dbReference type="KEGG" id="fcy:FRACYDRAFT_170047"/>
<evidence type="ECO:0000256" key="3">
    <source>
        <dbReference type="ARBA" id="ARBA00022448"/>
    </source>
</evidence>
<dbReference type="Pfam" id="PF04716">
    <property type="entry name" value="ETC_C1_NDUFA5"/>
    <property type="match status" value="1"/>
</dbReference>
<evidence type="ECO:0000256" key="5">
    <source>
        <dbReference type="ARBA" id="ARBA00022792"/>
    </source>
</evidence>
<reference evidence="9 10" key="1">
    <citation type="submission" date="2016-09" db="EMBL/GenBank/DDBJ databases">
        <title>Extensive genetic diversity and differential bi-allelic expression allows diatom success in the polar Southern Ocean.</title>
        <authorList>
            <consortium name="DOE Joint Genome Institute"/>
            <person name="Mock T."/>
            <person name="Otillar R.P."/>
            <person name="Strauss J."/>
            <person name="Dupont C."/>
            <person name="Frickenhaus S."/>
            <person name="Maumus F."/>
            <person name="Mcmullan M."/>
            <person name="Sanges R."/>
            <person name="Schmutz J."/>
            <person name="Toseland A."/>
            <person name="Valas R."/>
            <person name="Veluchamy A."/>
            <person name="Ward B.J."/>
            <person name="Allen A."/>
            <person name="Barry K."/>
            <person name="Falciatore A."/>
            <person name="Ferrante M."/>
            <person name="Fortunato A.E."/>
            <person name="Gloeckner G."/>
            <person name="Gruber A."/>
            <person name="Hipkin R."/>
            <person name="Janech M."/>
            <person name="Kroth P."/>
            <person name="Leese F."/>
            <person name="Lindquist E."/>
            <person name="Lyon B.R."/>
            <person name="Martin J."/>
            <person name="Mayer C."/>
            <person name="Parker M."/>
            <person name="Quesneville H."/>
            <person name="Raymond J."/>
            <person name="Uhlig C."/>
            <person name="Valentin K.U."/>
            <person name="Worden A.Z."/>
            <person name="Armbrust E.V."/>
            <person name="Bowler C."/>
            <person name="Green B."/>
            <person name="Moulton V."/>
            <person name="Van Oosterhout C."/>
            <person name="Grigoriev I."/>
        </authorList>
    </citation>
    <scope>NUCLEOTIDE SEQUENCE [LARGE SCALE GENOMIC DNA]</scope>
    <source>
        <strain evidence="9 10">CCMP1102</strain>
    </source>
</reference>
<organism evidence="9 10">
    <name type="scientific">Fragilariopsis cylindrus CCMP1102</name>
    <dbReference type="NCBI Taxonomy" id="635003"/>
    <lineage>
        <taxon>Eukaryota</taxon>
        <taxon>Sar</taxon>
        <taxon>Stramenopiles</taxon>
        <taxon>Ochrophyta</taxon>
        <taxon>Bacillariophyta</taxon>
        <taxon>Bacillariophyceae</taxon>
        <taxon>Bacillariophycidae</taxon>
        <taxon>Bacillariales</taxon>
        <taxon>Bacillariaceae</taxon>
        <taxon>Fragilariopsis</taxon>
    </lineage>
</organism>
<keyword evidence="6" id="KW-0249">Electron transport</keyword>
<evidence type="ECO:0000256" key="1">
    <source>
        <dbReference type="ARBA" id="ARBA00004443"/>
    </source>
</evidence>
<dbReference type="InterPro" id="IPR006806">
    <property type="entry name" value="NDUFA5"/>
</dbReference>
<name>A0A1E7FAT5_9STRA</name>
<evidence type="ECO:0000313" key="9">
    <source>
        <dbReference type="EMBL" id="OEU15256.1"/>
    </source>
</evidence>
<comment type="subcellular location">
    <subcellularLocation>
        <location evidence="1">Mitochondrion inner membrane</location>
        <topology evidence="1">Peripheral membrane protein</topology>
        <orientation evidence="1">Matrix side</orientation>
    </subcellularLocation>
</comment>
<dbReference type="EMBL" id="KV784359">
    <property type="protein sequence ID" value="OEU15256.1"/>
    <property type="molecule type" value="Genomic_DNA"/>
</dbReference>
<evidence type="ECO:0000256" key="8">
    <source>
        <dbReference type="ARBA" id="ARBA00023136"/>
    </source>
</evidence>
<dbReference type="PANTHER" id="PTHR12653">
    <property type="entry name" value="NADH-UBIQUINONE OXIDOREDUCTASE 13 KD-B SUBUNIT"/>
    <property type="match status" value="1"/>
</dbReference>
<dbReference type="InParanoid" id="A0A1E7FAT5"/>
<keyword evidence="7" id="KW-0496">Mitochondrion</keyword>
<keyword evidence="5" id="KW-0999">Mitochondrion inner membrane</keyword>
<keyword evidence="8" id="KW-0472">Membrane</keyword>
<dbReference type="PANTHER" id="PTHR12653:SF0">
    <property type="entry name" value="NADH DEHYDROGENASE [UBIQUINONE] 1 ALPHA SUBCOMPLEX SUBUNIT 5"/>
    <property type="match status" value="1"/>
</dbReference>
<evidence type="ECO:0000256" key="7">
    <source>
        <dbReference type="ARBA" id="ARBA00023128"/>
    </source>
</evidence>
<accession>A0A1E7FAT5</accession>
<proteinExistence type="inferred from homology"/>
<keyword evidence="3" id="KW-0813">Transport</keyword>
<keyword evidence="4" id="KW-0679">Respiratory chain</keyword>
<dbReference type="GO" id="GO:0005743">
    <property type="term" value="C:mitochondrial inner membrane"/>
    <property type="evidence" value="ECO:0007669"/>
    <property type="project" value="UniProtKB-SubCell"/>
</dbReference>
<evidence type="ECO:0000313" key="10">
    <source>
        <dbReference type="Proteomes" id="UP000095751"/>
    </source>
</evidence>
<evidence type="ECO:0000256" key="6">
    <source>
        <dbReference type="ARBA" id="ARBA00022982"/>
    </source>
</evidence>
<dbReference type="AlphaFoldDB" id="A0A1E7FAT5"/>
<evidence type="ECO:0000256" key="2">
    <source>
        <dbReference type="ARBA" id="ARBA00010261"/>
    </source>
</evidence>
<sequence>MFSRIASQSVRRLVSFQSASSNGVNQVSRSSFAAFSTAEIVPGIGLGKTSTGIVGLPADPDAVSKIITSYQSLLDRMAASDLPETAQYRVDVEKISNYRIQMATDHADDPEMVEELCQCGQVEELVQQAELEMGVLEMYLKERLWEEIDYEVDVEVEFNPDPSKDGEGFDDDQ</sequence>
<keyword evidence="10" id="KW-1185">Reference proteome</keyword>
<gene>
    <name evidence="9" type="ORF">FRACYDRAFT_170047</name>
</gene>
<dbReference type="OrthoDB" id="286811at2759"/>
<protein>
    <submittedName>
        <fullName evidence="9">Uncharacterized protein</fullName>
    </submittedName>
</protein>
<evidence type="ECO:0000256" key="4">
    <source>
        <dbReference type="ARBA" id="ARBA00022660"/>
    </source>
</evidence>
<dbReference type="Proteomes" id="UP000095751">
    <property type="component" value="Unassembled WGS sequence"/>
</dbReference>